<sequence length="87" mass="9611">MTSEDIQTNLRLPANLKAKLRRAAEANKRSTNAEVVARLEASFSVSNVAETGSTVAIDEHTLDLFAEKVGDVVGMVLDERERKRGRR</sequence>
<evidence type="ECO:0000313" key="2">
    <source>
        <dbReference type="EMBL" id="PMS32804.1"/>
    </source>
</evidence>
<dbReference type="InterPro" id="IPR005569">
    <property type="entry name" value="Arc_DNA-bd_dom"/>
</dbReference>
<dbReference type="InterPro" id="IPR013321">
    <property type="entry name" value="Arc_rbn_hlx_hlx"/>
</dbReference>
<dbReference type="GO" id="GO:0006355">
    <property type="term" value="P:regulation of DNA-templated transcription"/>
    <property type="evidence" value="ECO:0007669"/>
    <property type="project" value="InterPro"/>
</dbReference>
<keyword evidence="2" id="KW-0238">DNA-binding</keyword>
<organism evidence="2 3">
    <name type="scientific">Trinickia symbiotica</name>
    <dbReference type="NCBI Taxonomy" id="863227"/>
    <lineage>
        <taxon>Bacteria</taxon>
        <taxon>Pseudomonadati</taxon>
        <taxon>Pseudomonadota</taxon>
        <taxon>Betaproteobacteria</taxon>
        <taxon>Burkholderiales</taxon>
        <taxon>Burkholderiaceae</taxon>
        <taxon>Trinickia</taxon>
    </lineage>
</organism>
<evidence type="ECO:0000313" key="3">
    <source>
        <dbReference type="Proteomes" id="UP000235777"/>
    </source>
</evidence>
<dbReference type="GO" id="GO:0003677">
    <property type="term" value="F:DNA binding"/>
    <property type="evidence" value="ECO:0007669"/>
    <property type="project" value="UniProtKB-KW"/>
</dbReference>
<dbReference type="EMBL" id="PNYC01000020">
    <property type="protein sequence ID" value="PMS32804.1"/>
    <property type="molecule type" value="Genomic_DNA"/>
</dbReference>
<gene>
    <name evidence="2" type="ORF">C0Z20_25925</name>
</gene>
<dbReference type="STRING" id="863227.GCA_000373005_02320"/>
<dbReference type="Pfam" id="PF03869">
    <property type="entry name" value="Arc"/>
    <property type="match status" value="1"/>
</dbReference>
<accession>A0A2N7WTU5</accession>
<comment type="caution">
    <text evidence="2">The sequence shown here is derived from an EMBL/GenBank/DDBJ whole genome shotgun (WGS) entry which is preliminary data.</text>
</comment>
<dbReference type="SUPFAM" id="SSF47598">
    <property type="entry name" value="Ribbon-helix-helix"/>
    <property type="match status" value="1"/>
</dbReference>
<keyword evidence="3" id="KW-1185">Reference proteome</keyword>
<dbReference type="AlphaFoldDB" id="A0A2N7WTU5"/>
<proteinExistence type="predicted"/>
<protein>
    <submittedName>
        <fullName evidence="2">Arc family DNA-binding protein</fullName>
    </submittedName>
</protein>
<reference evidence="2 3" key="1">
    <citation type="submission" date="2018-01" db="EMBL/GenBank/DDBJ databases">
        <title>Whole genome analyses suggest that Burkholderia sensu lato contains two further novel genera in the rhizoxinica-symbiotica group Mycetohabitans gen. nov., and Trinickia gen. nov.: implications for the evolution of diazotrophy and nodulation in the Burkholderiaceae.</title>
        <authorList>
            <person name="Estrada-de los Santos P."/>
            <person name="Palmer M."/>
            <person name="Chavez-Ramirez B."/>
            <person name="Beukes C."/>
            <person name="Steenkamp E.T."/>
            <person name="Hirsch A.M."/>
            <person name="Manyaka P."/>
            <person name="Maluk M."/>
            <person name="Lafos M."/>
            <person name="Crook M."/>
            <person name="Gross E."/>
            <person name="Simon M.F."/>
            <person name="Bueno dos Reis Junior F."/>
            <person name="Poole P.S."/>
            <person name="Venter S.N."/>
            <person name="James E.K."/>
        </authorList>
    </citation>
    <scope>NUCLEOTIDE SEQUENCE [LARGE SCALE GENOMIC DNA]</scope>
    <source>
        <strain evidence="2 3">JPY 581</strain>
    </source>
</reference>
<dbReference type="OrthoDB" id="8913072at2"/>
<dbReference type="Gene3D" id="1.10.1220.10">
    <property type="entry name" value="Met repressor-like"/>
    <property type="match status" value="1"/>
</dbReference>
<name>A0A2N7WTU5_9BURK</name>
<dbReference type="RefSeq" id="WP_018440877.1">
    <property type="nucleotide sequence ID" value="NZ_KB890173.1"/>
</dbReference>
<dbReference type="InterPro" id="IPR010985">
    <property type="entry name" value="Ribbon_hlx_hlx"/>
</dbReference>
<evidence type="ECO:0000259" key="1">
    <source>
        <dbReference type="Pfam" id="PF03869"/>
    </source>
</evidence>
<dbReference type="Proteomes" id="UP000235777">
    <property type="component" value="Unassembled WGS sequence"/>
</dbReference>
<feature type="domain" description="Arc-like DNA binding" evidence="1">
    <location>
        <begin position="5"/>
        <end position="44"/>
    </location>
</feature>